<dbReference type="SMART" id="SM00257">
    <property type="entry name" value="LysM"/>
    <property type="match status" value="1"/>
</dbReference>
<dbReference type="PROSITE" id="PS51782">
    <property type="entry name" value="LYSM"/>
    <property type="match status" value="1"/>
</dbReference>
<evidence type="ECO:0000256" key="2">
    <source>
        <dbReference type="SAM" id="MobiDB-lite"/>
    </source>
</evidence>
<keyword evidence="3" id="KW-0812">Transmembrane</keyword>
<keyword evidence="5" id="KW-0326">Glycosidase</keyword>
<dbReference type="InterPro" id="IPR000189">
    <property type="entry name" value="Transglyc_AS"/>
</dbReference>
<dbReference type="InterPro" id="IPR023346">
    <property type="entry name" value="Lysozyme-like_dom_sf"/>
</dbReference>
<gene>
    <name evidence="5" type="ORF">GTOL_13216</name>
</gene>
<comment type="similarity">
    <text evidence="1">Belongs to the transglycosylase Slt family.</text>
</comment>
<dbReference type="GO" id="GO:0000270">
    <property type="term" value="P:peptidoglycan metabolic process"/>
    <property type="evidence" value="ECO:0007669"/>
    <property type="project" value="InterPro"/>
</dbReference>
<dbReference type="GO" id="GO:0008933">
    <property type="term" value="F:peptidoglycan lytic transglycosylase activity"/>
    <property type="evidence" value="ECO:0007669"/>
    <property type="project" value="InterPro"/>
</dbReference>
<feature type="transmembrane region" description="Helical" evidence="3">
    <location>
        <begin position="43"/>
        <end position="67"/>
    </location>
</feature>
<evidence type="ECO:0000313" key="5">
    <source>
        <dbReference type="EMBL" id="CAG4885333.1"/>
    </source>
</evidence>
<feature type="region of interest" description="Disordered" evidence="2">
    <location>
        <begin position="445"/>
        <end position="491"/>
    </location>
</feature>
<dbReference type="PROSITE" id="PS00922">
    <property type="entry name" value="TRANSGLYCOSYLASE"/>
    <property type="match status" value="1"/>
</dbReference>
<dbReference type="SUPFAM" id="SSF54106">
    <property type="entry name" value="LysM domain"/>
    <property type="match status" value="1"/>
</dbReference>
<reference evidence="5" key="1">
    <citation type="submission" date="2021-04" db="EMBL/GenBank/DDBJ databases">
        <authorList>
            <person name="Hornung B."/>
        </authorList>
    </citation>
    <scope>NUCLEOTIDE SEQUENCE</scope>
    <source>
        <strain evidence="5">G5G6</strain>
    </source>
</reference>
<keyword evidence="6" id="KW-1185">Reference proteome</keyword>
<dbReference type="PANTHER" id="PTHR37423">
    <property type="entry name" value="SOLUBLE LYTIC MUREIN TRANSGLYCOSYLASE-RELATED"/>
    <property type="match status" value="1"/>
</dbReference>
<proteinExistence type="inferred from homology"/>
<evidence type="ECO:0000256" key="3">
    <source>
        <dbReference type="SAM" id="Phobius"/>
    </source>
</evidence>
<dbReference type="Gene3D" id="3.10.350.10">
    <property type="entry name" value="LysM domain"/>
    <property type="match status" value="1"/>
</dbReference>
<feature type="compositionally biased region" description="Basic residues" evidence="2">
    <location>
        <begin position="455"/>
        <end position="491"/>
    </location>
</feature>
<dbReference type="InterPro" id="IPR008258">
    <property type="entry name" value="Transglycosylase_SLT_dom_1"/>
</dbReference>
<dbReference type="EMBL" id="CAJQUM010000001">
    <property type="protein sequence ID" value="CAG4885333.1"/>
    <property type="molecule type" value="Genomic_DNA"/>
</dbReference>
<dbReference type="Proteomes" id="UP000742786">
    <property type="component" value="Unassembled WGS sequence"/>
</dbReference>
<dbReference type="GO" id="GO:0016020">
    <property type="term" value="C:membrane"/>
    <property type="evidence" value="ECO:0007669"/>
    <property type="project" value="InterPro"/>
</dbReference>
<dbReference type="Pfam" id="PF01464">
    <property type="entry name" value="SLT"/>
    <property type="match status" value="1"/>
</dbReference>
<dbReference type="InterPro" id="IPR018392">
    <property type="entry name" value="LysM"/>
</dbReference>
<keyword evidence="5" id="KW-0378">Hydrolase</keyword>
<dbReference type="GO" id="GO:0016798">
    <property type="term" value="F:hydrolase activity, acting on glycosyl bonds"/>
    <property type="evidence" value="ECO:0007669"/>
    <property type="project" value="UniProtKB-KW"/>
</dbReference>
<organism evidence="5 6">
    <name type="scientific">Georgfuchsia toluolica</name>
    <dbReference type="NCBI Taxonomy" id="424218"/>
    <lineage>
        <taxon>Bacteria</taxon>
        <taxon>Pseudomonadati</taxon>
        <taxon>Pseudomonadota</taxon>
        <taxon>Betaproteobacteria</taxon>
        <taxon>Nitrosomonadales</taxon>
        <taxon>Sterolibacteriaceae</taxon>
        <taxon>Georgfuchsia</taxon>
    </lineage>
</organism>
<name>A0A916J7C9_9PROT</name>
<evidence type="ECO:0000256" key="1">
    <source>
        <dbReference type="ARBA" id="ARBA00007734"/>
    </source>
</evidence>
<dbReference type="InterPro" id="IPR036779">
    <property type="entry name" value="LysM_dom_sf"/>
</dbReference>
<keyword evidence="3" id="KW-0472">Membrane</keyword>
<dbReference type="Gene3D" id="1.10.530.10">
    <property type="match status" value="1"/>
</dbReference>
<protein>
    <submittedName>
        <fullName evidence="5">Membrane-bound lytic murein transglycosylase D</fullName>
        <ecNumber evidence="5">3.2.1.-</ecNumber>
    </submittedName>
</protein>
<dbReference type="SUPFAM" id="SSF53955">
    <property type="entry name" value="Lysozyme-like"/>
    <property type="match status" value="1"/>
</dbReference>
<dbReference type="PANTHER" id="PTHR37423:SF2">
    <property type="entry name" value="MEMBRANE-BOUND LYTIC MUREIN TRANSGLYCOSYLASE C"/>
    <property type="match status" value="1"/>
</dbReference>
<sequence length="491" mass="54224">MRSIRRLRSLPRCASGVTNCETKLTLTTPFTTIAAMHGRLPRLFAHLGAAFLISIVITATAGAQTLVEDPLKLNPQITTAITPANSDVKQIEDDAPKIATIDLTVPADDLWQRMRNGFSMPNLNSPLVADRQAWYLNRPDMLKTMLQRSRRYLYFIVGELEKRGMPTELALLPMVESSYNPRAYSSARALGIWQFIPSTGKNYGLEQNWYFDERRDIIASTNAALDYLQYIYELHGDWHLALASYNWGEGAVGRAVAKNKARGLPTDYVNLAMPGETRYYVPKLQALKNIIADPKLFGISIDPISNQPYFGTVVKPATMDVATAAQLAEIPLTEFIALNPAYSHPIMPGSNDSPLVLPVDKVAVFQANLEQHESEDKPLSLWKTYKLKKGEKLDKVAARSGITLARLKQLNGITRRTRVGAGFNILIPNSSAVGSSSIAHLLASLPQTPADPPRAAKKRGKHKAATAKARKPVSGKRPVKPIPRKKKIKGK</sequence>
<evidence type="ECO:0000313" key="6">
    <source>
        <dbReference type="Proteomes" id="UP000742786"/>
    </source>
</evidence>
<feature type="domain" description="LysM" evidence="4">
    <location>
        <begin position="383"/>
        <end position="427"/>
    </location>
</feature>
<dbReference type="EC" id="3.2.1.-" evidence="5"/>
<evidence type="ECO:0000259" key="4">
    <source>
        <dbReference type="PROSITE" id="PS51782"/>
    </source>
</evidence>
<accession>A0A916J7C9</accession>
<dbReference type="AlphaFoldDB" id="A0A916J7C9"/>
<dbReference type="CDD" id="cd16894">
    <property type="entry name" value="MltD-like"/>
    <property type="match status" value="1"/>
</dbReference>
<dbReference type="Pfam" id="PF01476">
    <property type="entry name" value="LysM"/>
    <property type="match status" value="1"/>
</dbReference>
<comment type="caution">
    <text evidence="5">The sequence shown here is derived from an EMBL/GenBank/DDBJ whole genome shotgun (WGS) entry which is preliminary data.</text>
</comment>
<keyword evidence="3" id="KW-1133">Transmembrane helix</keyword>